<name>A0ABU5THE0_9CYAN</name>
<keyword evidence="2" id="KW-0540">Nuclease</keyword>
<keyword evidence="2" id="KW-0255">Endonuclease</keyword>
<dbReference type="EMBL" id="JAYGIE010000029">
    <property type="protein sequence ID" value="MEA5477559.1"/>
    <property type="molecule type" value="Genomic_DNA"/>
</dbReference>
<gene>
    <name evidence="2" type="ORF">VB774_07995</name>
</gene>
<keyword evidence="2" id="KW-0378">Hydrolase</keyword>
<protein>
    <submittedName>
        <fullName evidence="2">Uma2 family endonuclease</fullName>
    </submittedName>
</protein>
<dbReference type="SUPFAM" id="SSF52980">
    <property type="entry name" value="Restriction endonuclease-like"/>
    <property type="match status" value="1"/>
</dbReference>
<dbReference type="RefSeq" id="WP_323261150.1">
    <property type="nucleotide sequence ID" value="NZ_JAYGIE010000029.1"/>
</dbReference>
<dbReference type="GO" id="GO:0004519">
    <property type="term" value="F:endonuclease activity"/>
    <property type="evidence" value="ECO:0007669"/>
    <property type="project" value="UniProtKB-KW"/>
</dbReference>
<dbReference type="InterPro" id="IPR012296">
    <property type="entry name" value="Nuclease_put_TT1808"/>
</dbReference>
<dbReference type="CDD" id="cd06260">
    <property type="entry name" value="DUF820-like"/>
    <property type="match status" value="1"/>
</dbReference>
<dbReference type="PANTHER" id="PTHR47152">
    <property type="entry name" value="SLR2084 PROTEIN-RELATED"/>
    <property type="match status" value="1"/>
</dbReference>
<dbReference type="Pfam" id="PF05685">
    <property type="entry name" value="Uma2"/>
    <property type="match status" value="1"/>
</dbReference>
<keyword evidence="3" id="KW-1185">Reference proteome</keyword>
<proteinExistence type="predicted"/>
<accession>A0ABU5THE0</accession>
<evidence type="ECO:0000313" key="2">
    <source>
        <dbReference type="EMBL" id="MEA5477559.1"/>
    </source>
</evidence>
<reference evidence="2 3" key="1">
    <citation type="submission" date="2023-12" db="EMBL/GenBank/DDBJ databases">
        <title>Baltic Sea Cyanobacteria.</title>
        <authorList>
            <person name="Delbaje E."/>
            <person name="Fewer D.P."/>
            <person name="Shishido T.K."/>
        </authorList>
    </citation>
    <scope>NUCLEOTIDE SEQUENCE [LARGE SCALE GENOMIC DNA]</scope>
    <source>
        <strain evidence="2 3">UHCC 0370</strain>
    </source>
</reference>
<dbReference type="Gene3D" id="3.90.1570.10">
    <property type="entry name" value="tt1808, chain A"/>
    <property type="match status" value="1"/>
</dbReference>
<sequence>MTTLLRISQIETLAGQSTVLHEIDWQQFESILQDLGEKRRSRIAYLNGVLEIVMPLPEHEKIKVLIGDFVKALLETMEIDFEGFGSTTFKRVDKLAGLEPDYCFYIQNNVAMRGIRKLDMTIDPPPDLAIEVDVTSKTKFNVYRTLEVPELWLYDQTLKIYILSDGEYVESQFSSIFGDIPIRDVILQFLEMSLSEGRSKAMKAFRLWMQENLSNLGLTQKDEM</sequence>
<organism evidence="2 3">
    <name type="scientific">Pseudanabaena galeata UHCC 0370</name>
    <dbReference type="NCBI Taxonomy" id="3110310"/>
    <lineage>
        <taxon>Bacteria</taxon>
        <taxon>Bacillati</taxon>
        <taxon>Cyanobacteriota</taxon>
        <taxon>Cyanophyceae</taxon>
        <taxon>Pseudanabaenales</taxon>
        <taxon>Pseudanabaenaceae</taxon>
        <taxon>Pseudanabaena</taxon>
    </lineage>
</organism>
<feature type="domain" description="Putative restriction endonuclease" evidence="1">
    <location>
        <begin position="25"/>
        <end position="174"/>
    </location>
</feature>
<dbReference type="Proteomes" id="UP001301388">
    <property type="component" value="Unassembled WGS sequence"/>
</dbReference>
<evidence type="ECO:0000313" key="3">
    <source>
        <dbReference type="Proteomes" id="UP001301388"/>
    </source>
</evidence>
<evidence type="ECO:0000259" key="1">
    <source>
        <dbReference type="Pfam" id="PF05685"/>
    </source>
</evidence>
<dbReference type="InterPro" id="IPR008538">
    <property type="entry name" value="Uma2"/>
</dbReference>
<dbReference type="PANTHER" id="PTHR47152:SF1">
    <property type="entry name" value="SLL1186 PROTEIN"/>
    <property type="match status" value="1"/>
</dbReference>
<dbReference type="InterPro" id="IPR011335">
    <property type="entry name" value="Restrct_endonuc-II-like"/>
</dbReference>
<comment type="caution">
    <text evidence="2">The sequence shown here is derived from an EMBL/GenBank/DDBJ whole genome shotgun (WGS) entry which is preliminary data.</text>
</comment>